<feature type="domain" description="LysM" evidence="23">
    <location>
        <begin position="1706"/>
        <end position="1754"/>
    </location>
</feature>
<feature type="coiled-coil region" evidence="20">
    <location>
        <begin position="581"/>
        <end position="633"/>
    </location>
</feature>
<evidence type="ECO:0000256" key="18">
    <source>
        <dbReference type="ARBA" id="ARBA00032597"/>
    </source>
</evidence>
<keyword evidence="25" id="KW-1185">Reference proteome</keyword>
<dbReference type="PANTHER" id="PTHR43081:SF1">
    <property type="entry name" value="ADENYLATE CYCLASE, TERMINAL-DIFFERENTIATION SPECIFIC"/>
    <property type="match status" value="1"/>
</dbReference>
<feature type="compositionally biased region" description="Polar residues" evidence="21">
    <location>
        <begin position="2980"/>
        <end position="2991"/>
    </location>
</feature>
<comment type="catalytic activity">
    <reaction evidence="1">
        <text>ATP = 3',5'-cyclic AMP + diphosphate</text>
        <dbReference type="Rhea" id="RHEA:15389"/>
        <dbReference type="ChEBI" id="CHEBI:30616"/>
        <dbReference type="ChEBI" id="CHEBI:33019"/>
        <dbReference type="ChEBI" id="CHEBI:58165"/>
        <dbReference type="EC" id="4.6.1.1"/>
    </reaction>
</comment>
<evidence type="ECO:0000256" key="13">
    <source>
        <dbReference type="ARBA" id="ARBA00022998"/>
    </source>
</evidence>
<dbReference type="InterPro" id="IPR050697">
    <property type="entry name" value="Adenylyl/Guanylyl_Cyclase_3/4"/>
</dbReference>
<evidence type="ECO:0000256" key="8">
    <source>
        <dbReference type="ARBA" id="ARBA00022723"/>
    </source>
</evidence>
<evidence type="ECO:0000256" key="1">
    <source>
        <dbReference type="ARBA" id="ARBA00001593"/>
    </source>
</evidence>
<dbReference type="PROSITE" id="PS51782">
    <property type="entry name" value="LYSM"/>
    <property type="match status" value="1"/>
</dbReference>
<evidence type="ECO:0000256" key="5">
    <source>
        <dbReference type="ARBA" id="ARBA00005381"/>
    </source>
</evidence>
<dbReference type="GO" id="GO:0006171">
    <property type="term" value="P:cAMP biosynthetic process"/>
    <property type="evidence" value="ECO:0007669"/>
    <property type="project" value="UniProtKB-KW"/>
</dbReference>
<keyword evidence="12" id="KW-1133">Transmembrane helix</keyword>
<feature type="compositionally biased region" description="Basic and acidic residues" evidence="21">
    <location>
        <begin position="446"/>
        <end position="456"/>
    </location>
</feature>
<feature type="region of interest" description="Disordered" evidence="21">
    <location>
        <begin position="2971"/>
        <end position="2998"/>
    </location>
</feature>
<keyword evidence="11" id="KW-0460">Magnesium</keyword>
<protein>
    <recommendedName>
        <fullName evidence="6">adenylate cyclase</fullName>
        <ecNumber evidence="6">4.6.1.1</ecNumber>
    </recommendedName>
    <alternativeName>
        <fullName evidence="18">ATP pyrophosphate-lyase</fullName>
    </alternativeName>
    <alternativeName>
        <fullName evidence="19">Adenylyl cyclase</fullName>
    </alternativeName>
</protein>
<evidence type="ECO:0000259" key="22">
    <source>
        <dbReference type="PROSITE" id="PS50125"/>
    </source>
</evidence>
<dbReference type="CDD" id="cd07302">
    <property type="entry name" value="CHD"/>
    <property type="match status" value="1"/>
</dbReference>
<feature type="compositionally biased region" description="Basic and acidic residues" evidence="21">
    <location>
        <begin position="416"/>
        <end position="434"/>
    </location>
</feature>
<dbReference type="GO" id="GO:0035556">
    <property type="term" value="P:intracellular signal transduction"/>
    <property type="evidence" value="ECO:0007669"/>
    <property type="project" value="InterPro"/>
</dbReference>
<feature type="compositionally biased region" description="Polar residues" evidence="21">
    <location>
        <begin position="268"/>
        <end position="286"/>
    </location>
</feature>
<feature type="region of interest" description="Disordered" evidence="21">
    <location>
        <begin position="2507"/>
        <end position="2539"/>
    </location>
</feature>
<evidence type="ECO:0000256" key="4">
    <source>
        <dbReference type="ARBA" id="ARBA00004141"/>
    </source>
</evidence>
<feature type="coiled-coil region" evidence="20">
    <location>
        <begin position="220"/>
        <end position="254"/>
    </location>
</feature>
<sequence length="2998" mass="330390">MALRQQHGRVLASEQRKKDDATTIRKFFLEENEPEKIGAKPDEAAPQETIKFRFAFDPPEDLRHAGTVPDRLDPATRTSLIQRAEELAKRGATVTIKEATSQEQRRQKEEAAYSSFEELQAQHEEVYNAKLKMELDKQDSNFNKIHTLLFGPKPEDCSPFGDWDVYDRVQQHIRQFAYARPTSNDVEQNDTTQKLQERLNLSGEQIDVQRRRIRDLTVSLRSSAQEISSLKALLTEKQDELTQTKQKAALLQSQLRHMKDVGVVSVPRRQSSVARDTAPLSSGSSNEAHQELLEDFQMLVTANLQLEQENILLRARVAARGVDNEGLKIALQQTAASISATDLKERDRRRKLLDAIVPSSSAVIKLKTSREALMKRQERMSCDALFAHDADAAIELIKKPTYDSSRRPPPAAVKKAAPERSTRLDKKPADDRPPQEAVAPPAAHAKPADSADDSVHGHSNFAMPSPLWHSLQKHILGSVAISRADSLRREQAHTAKLRHRIAVLSAEVSELRCDRDASQCRADKMGSELKESKAMLDDVVARCESLSKALEDSHFSPANASQTTVGGSLSSTAATRRHRHIDASQNNAEADKARCKALEEKLSNFSEIMNERVANLELELSEAKASLNAAQLRQARSEGLSGISTIPSSGMDAPQSPRESTRFQQKRLQEEYGGMRLALSAVADADEDEVEEDEQLRSTMPTTLPDTPNISAKYEREISALSSELQERSRTLAIAQHRLGAAEDELASIKAEARLGVRQNVAHKVAPKLRAALRRARERLTTVPPSTSIDQKTQRHDAVDEDELAIERLLALVQPGSQAHSIVQRQLNHRRRLQNLLAPSTGGSKGSSGVVELRIQWLKLLASREQQLRLCRNPVMQQALIELLRETYEDALECEELCTVNKRNDAVLGRAAKHFVEWSSNRDRDDTAMEMRDIRSLEQLEREQLAWKELLQSQLQLARDIESKRSDIIANEATDVVHHEHRDQDATHGISFCYESTGVETVAAMAAHFGFVAPLGAIWSRPELQVAPTLIVPVSSVTTVNILKRVFTKMEFSIRYMMQAHDTYESVAARFGVSPPAVTLLPPSRCASIICNSEQAVAALVSDPTCVAVAKLTGDKLIDPNIMCKLLNIEESVLAEHNAVVPKGQRVYFPFYLHSSNAAGLNEYLHLRQVILIHQCTKHETGKSVAMKHNVAPDDVLGNVSDSAVVEVVLSSIEVLRPHVSSRWFETLIDAPLLTYVAVEGTRLLSEVAKASSVSRLQLRVPNLDMKSFIPPSPQPAEHIVRCRQLDQLKYAVDKKFALLAVSRGGSEEYIACDLDSVFAALQSAASIFAVVQLPTWDREEAARLLSAHVSDVHPWEVALHAAQIPRIGVAPKEAEVEHVVSFSTRLPQIGSISEEQLDDVIRNVQQDVVEIVAFACPLKMLLRCEVPFIDEAAGIAHVQIIVADSGNAVLVKQLLDKDGSVSELSHLKSALLDSGAWTGDKILLDIVEGCVVAPIGSAPLHHNVVGDDSLVTIALRYGVPIPSLISANAAVWLRALTAANGRKGRRRIQIGGGSEAPSNPAERPLRVFDIRVLKVPCGLPIASFTIKSLSVDHAMSLLQLSATCGAHSEHIFMDTEHVEWGTGTVLRIPPIAAVRSTATRRQVPISKQRQQHVVDGRGDTPEAVATRYHMTVEELIRENVSCVLLPQGFVTTVVEPAQLRSVFAIEHVPEPEDTIFTIAQKYHVAPQDILQWNPHLRLISDCDVVLAPLDPELHGAILAEQFPNVVTFVPDIPLSSIAKTFDCSVDDLSHLSAVIGTAVPGKKAVPLSSVGAVALAKRQRLEMYALVPLGTKSVAMAAELAECHISSILLNQRQLATATPLRVIISVDTAARLASDTDCVAENAHLALFAPPRTLVAARSVLLTSSEAVQAFHAKLQLQLQKQAGLAQRHHFLDDRLVDVAARLAMIYMNLRKITTMTDARHTAGEHTEGVSVNRESIGVQTDAEEVPVIAVEEVTRVRIPMHDRNSQTNLTGEAVEETLCNISEAQGKEILLETELQEMRSEKQRIESALQVATTSLTSAENQCKSLANQLQSFQLWKAATESATKNGTPPPPLPIPRNVVDTGVGTDAVLSESWGSGPASFMRSNSVTQPVGELSTAAKSFLANHKDVVPPSQPGAPKPQSQTIGIQVDPVRIPKRTQVTETDWTDARFAPPMTTQSTSIVSPSESSLMSNRRATLQRLVHVVEHSTRDNELAPKSSTTPMCIAFTDIQSSTALWARASDEMSDAVEQHHFLIRQILRVHSGYEVKTIGDSFMVAFQSPVDAMEFSLELQRQLYSNSWPREIDETYHDLAAEVSSTEPVLRPDPALWNGLRVRVGLNYGTCNARLDSVTGGYDYYGTLVNTAARVEGVGHGGQVLATEAMMVALNQANYRYDRVHTKCLGPQSLRGLDAPVVLYQFSPIEFAERGFGELRIDRANEMTEEQLAASVGSATMLQDAQLRIKKAEEAANAAAGELALERHRSQIALNAVNQRKESTQRRDFGPQRDNEKKQDPVRLQRDAEVWGSPVVNFSLGHAPQKCDASTMTTELPANEASTRRIVSASRGGSFVSAMRQEVEHQLQQFWQFAQDMILSSISEVVRRCSEHADASVVAHSTQTVQALSSSLQTAILQHHLQSDNPEAALSGDQLFAIREVLKHTSSERKSSTARDTQLPPISVAIPAGTGGEMRKSTVAKMKDEMMLEAEPITPAVKRNSVRSLSRSDRPEDGDYRSNQTEVRRANMQSSLIKSFLRRDPDRSPTPPFAPPVAPLAGSIFAGTVVSKAAEAQLERVRYKVEDEVLSLLRMDTIGEPPAPVNNAIRGLSQLGSTTEVEAVRLFREEQVAIKRERRALLAQRLGTRYRVKRLLRRLEDSGANELVASLWRRWSDGVAFRHSNLHTRERANILQLIASFSAPSIPNGTRGAPTEMEYVPWHVTRYEASTTMRRGIGAAPLEPLAPRSAPGSSKHNTSSNHFRLARFQ</sequence>
<keyword evidence="9" id="KW-0547">Nucleotide-binding</keyword>
<evidence type="ECO:0000313" key="24">
    <source>
        <dbReference type="EMBL" id="CUF86777.1"/>
    </source>
</evidence>
<evidence type="ECO:0000256" key="19">
    <source>
        <dbReference type="ARBA" id="ARBA00032637"/>
    </source>
</evidence>
<evidence type="ECO:0000256" key="11">
    <source>
        <dbReference type="ARBA" id="ARBA00022842"/>
    </source>
</evidence>
<dbReference type="VEuPathDB" id="TriTrypDB:BSAL_66595"/>
<feature type="region of interest" description="Disordered" evidence="21">
    <location>
        <begin position="1"/>
        <end position="23"/>
    </location>
</feature>
<feature type="region of interest" description="Disordered" evidence="21">
    <location>
        <begin position="2679"/>
        <end position="2709"/>
    </location>
</feature>
<dbReference type="InterPro" id="IPR001054">
    <property type="entry name" value="A/G_cyclase"/>
</dbReference>
<evidence type="ECO:0000256" key="9">
    <source>
        <dbReference type="ARBA" id="ARBA00022741"/>
    </source>
</evidence>
<keyword evidence="17" id="KW-0456">Lyase</keyword>
<evidence type="ECO:0000313" key="25">
    <source>
        <dbReference type="Proteomes" id="UP000051952"/>
    </source>
</evidence>
<feature type="region of interest" description="Disordered" evidence="21">
    <location>
        <begin position="400"/>
        <end position="458"/>
    </location>
</feature>
<evidence type="ECO:0000256" key="12">
    <source>
        <dbReference type="ARBA" id="ARBA00022989"/>
    </source>
</evidence>
<accession>A0A0S4IPK7</accession>
<feature type="domain" description="Guanylate cyclase" evidence="22">
    <location>
        <begin position="2245"/>
        <end position="2389"/>
    </location>
</feature>
<feature type="compositionally biased region" description="Polar residues" evidence="21">
    <location>
        <begin position="2750"/>
        <end position="2761"/>
    </location>
</feature>
<keyword evidence="8" id="KW-0479">Metal-binding</keyword>
<dbReference type="Pfam" id="PF00211">
    <property type="entry name" value="Guanylate_cyc"/>
    <property type="match status" value="1"/>
</dbReference>
<evidence type="ECO:0000256" key="3">
    <source>
        <dbReference type="ARBA" id="ARBA00002708"/>
    </source>
</evidence>
<dbReference type="OrthoDB" id="2021138at2759"/>
<evidence type="ECO:0000256" key="16">
    <source>
        <dbReference type="ARBA" id="ARBA00023180"/>
    </source>
</evidence>
<comment type="function">
    <text evidence="3">Could act as a receptor for an unknown ligand.</text>
</comment>
<dbReference type="GO" id="GO:0016020">
    <property type="term" value="C:membrane"/>
    <property type="evidence" value="ECO:0007669"/>
    <property type="project" value="UniProtKB-SubCell"/>
</dbReference>
<evidence type="ECO:0000256" key="14">
    <source>
        <dbReference type="ARBA" id="ARBA00023136"/>
    </source>
</evidence>
<dbReference type="EC" id="4.6.1.1" evidence="6"/>
<evidence type="ECO:0000256" key="6">
    <source>
        <dbReference type="ARBA" id="ARBA00012201"/>
    </source>
</evidence>
<evidence type="ECO:0000256" key="17">
    <source>
        <dbReference type="ARBA" id="ARBA00023239"/>
    </source>
</evidence>
<feature type="compositionally biased region" description="Basic and acidic residues" evidence="21">
    <location>
        <begin position="2512"/>
        <end position="2539"/>
    </location>
</feature>
<keyword evidence="15" id="KW-0675">Receptor</keyword>
<evidence type="ECO:0000256" key="2">
    <source>
        <dbReference type="ARBA" id="ARBA00001946"/>
    </source>
</evidence>
<feature type="region of interest" description="Disordered" evidence="21">
    <location>
        <begin position="2722"/>
        <end position="2761"/>
    </location>
</feature>
<dbReference type="PROSITE" id="PS50125">
    <property type="entry name" value="GUANYLATE_CYCLASE_2"/>
    <property type="match status" value="1"/>
</dbReference>
<evidence type="ECO:0000256" key="10">
    <source>
        <dbReference type="ARBA" id="ARBA00022840"/>
    </source>
</evidence>
<feature type="compositionally biased region" description="Basic and acidic residues" evidence="21">
    <location>
        <begin position="2739"/>
        <end position="2749"/>
    </location>
</feature>
<proteinExistence type="inferred from homology"/>
<dbReference type="InterPro" id="IPR029787">
    <property type="entry name" value="Nucleotide_cyclase"/>
</dbReference>
<gene>
    <name evidence="24" type="ORF">BSAL_66595</name>
</gene>
<dbReference type="EMBL" id="CYKH01000425">
    <property type="protein sequence ID" value="CUF86777.1"/>
    <property type="molecule type" value="Genomic_DNA"/>
</dbReference>
<evidence type="ECO:0000256" key="15">
    <source>
        <dbReference type="ARBA" id="ARBA00023170"/>
    </source>
</evidence>
<dbReference type="Gene3D" id="3.30.70.1230">
    <property type="entry name" value="Nucleotide cyclase"/>
    <property type="match status" value="1"/>
</dbReference>
<comment type="subcellular location">
    <subcellularLocation>
        <location evidence="4">Membrane</location>
        <topology evidence="4">Multi-pass membrane protein</topology>
    </subcellularLocation>
</comment>
<dbReference type="PANTHER" id="PTHR43081">
    <property type="entry name" value="ADENYLATE CYCLASE, TERMINAL-DIFFERENTIATION SPECIFIC-RELATED"/>
    <property type="match status" value="1"/>
</dbReference>
<dbReference type="GO" id="GO:0004016">
    <property type="term" value="F:adenylate cyclase activity"/>
    <property type="evidence" value="ECO:0007669"/>
    <property type="project" value="UniProtKB-EC"/>
</dbReference>
<comment type="similarity">
    <text evidence="5">Belongs to the adenylyl cyclase class-3 family.</text>
</comment>
<dbReference type="GO" id="GO:0005524">
    <property type="term" value="F:ATP binding"/>
    <property type="evidence" value="ECO:0007669"/>
    <property type="project" value="UniProtKB-KW"/>
</dbReference>
<name>A0A0S4IPK7_BODSA</name>
<dbReference type="CDD" id="cd00118">
    <property type="entry name" value="LysM"/>
    <property type="match status" value="1"/>
</dbReference>
<dbReference type="InterPro" id="IPR018392">
    <property type="entry name" value="LysM"/>
</dbReference>
<keyword evidence="10" id="KW-0067">ATP-binding</keyword>
<evidence type="ECO:0000259" key="23">
    <source>
        <dbReference type="PROSITE" id="PS51782"/>
    </source>
</evidence>
<comment type="cofactor">
    <cofactor evidence="2">
        <name>Mg(2+)</name>
        <dbReference type="ChEBI" id="CHEBI:18420"/>
    </cofactor>
</comment>
<feature type="coiled-coil region" evidence="20">
    <location>
        <begin position="2024"/>
        <end position="2072"/>
    </location>
</feature>
<evidence type="ECO:0000256" key="20">
    <source>
        <dbReference type="SAM" id="Coils"/>
    </source>
</evidence>
<organism evidence="24 25">
    <name type="scientific">Bodo saltans</name>
    <name type="common">Flagellated protozoan</name>
    <dbReference type="NCBI Taxonomy" id="75058"/>
    <lineage>
        <taxon>Eukaryota</taxon>
        <taxon>Discoba</taxon>
        <taxon>Euglenozoa</taxon>
        <taxon>Kinetoplastea</taxon>
        <taxon>Metakinetoplastina</taxon>
        <taxon>Eubodonida</taxon>
        <taxon>Bodonidae</taxon>
        <taxon>Bodo</taxon>
    </lineage>
</organism>
<keyword evidence="16" id="KW-0325">Glycoprotein</keyword>
<feature type="compositionally biased region" description="Low complexity" evidence="21">
    <location>
        <begin position="435"/>
        <end position="445"/>
    </location>
</feature>
<reference evidence="25" key="1">
    <citation type="submission" date="2015-09" db="EMBL/GenBank/DDBJ databases">
        <authorList>
            <consortium name="Pathogen Informatics"/>
        </authorList>
    </citation>
    <scope>NUCLEOTIDE SEQUENCE [LARGE SCALE GENOMIC DNA]</scope>
    <source>
        <strain evidence="25">Lake Konstanz</strain>
    </source>
</reference>
<keyword evidence="14" id="KW-0472">Membrane</keyword>
<keyword evidence="7" id="KW-0812">Transmembrane</keyword>
<dbReference type="SMART" id="SM00044">
    <property type="entry name" value="CYCc"/>
    <property type="match status" value="1"/>
</dbReference>
<dbReference type="Proteomes" id="UP000051952">
    <property type="component" value="Unassembled WGS sequence"/>
</dbReference>
<evidence type="ECO:0000256" key="7">
    <source>
        <dbReference type="ARBA" id="ARBA00022692"/>
    </source>
</evidence>
<dbReference type="Pfam" id="PF01476">
    <property type="entry name" value="LysM"/>
    <property type="match status" value="1"/>
</dbReference>
<keyword evidence="20" id="KW-0175">Coiled coil</keyword>
<dbReference type="FunFam" id="3.30.70.1230:FF:000022">
    <property type="entry name" value="Receptor-type adenylate cyclase GRESAG 4, putative"/>
    <property type="match status" value="1"/>
</dbReference>
<feature type="region of interest" description="Disordered" evidence="21">
    <location>
        <begin position="267"/>
        <end position="286"/>
    </location>
</feature>
<dbReference type="GO" id="GO:0046872">
    <property type="term" value="F:metal ion binding"/>
    <property type="evidence" value="ECO:0007669"/>
    <property type="project" value="UniProtKB-KW"/>
</dbReference>
<dbReference type="SUPFAM" id="SSF55073">
    <property type="entry name" value="Nucleotide cyclase"/>
    <property type="match status" value="1"/>
</dbReference>
<feature type="compositionally biased region" description="Basic and acidic residues" evidence="21">
    <location>
        <begin position="14"/>
        <end position="23"/>
    </location>
</feature>
<keyword evidence="13" id="KW-0115">cAMP biosynthesis</keyword>
<evidence type="ECO:0000256" key="21">
    <source>
        <dbReference type="SAM" id="MobiDB-lite"/>
    </source>
</evidence>